<organism evidence="1 2">
    <name type="scientific">Micromonospora sonchi</name>
    <dbReference type="NCBI Taxonomy" id="1763543"/>
    <lineage>
        <taxon>Bacteria</taxon>
        <taxon>Bacillati</taxon>
        <taxon>Actinomycetota</taxon>
        <taxon>Actinomycetes</taxon>
        <taxon>Micromonosporales</taxon>
        <taxon>Micromonosporaceae</taxon>
        <taxon>Micromonospora</taxon>
    </lineage>
</organism>
<keyword evidence="2" id="KW-1185">Reference proteome</keyword>
<protein>
    <submittedName>
        <fullName evidence="1">Uncharacterized protein</fullName>
    </submittedName>
</protein>
<sequence length="73" mass="8048">MVLELLLQRIVVEFVVEQVGQRSVALLDVRVDSVSYRLGCVLAFDQVDDLTAHAGKLDACGQSRWARAGRAYA</sequence>
<reference evidence="1" key="1">
    <citation type="journal article" date="2014" name="Int. J. Syst. Evol. Microbiol.">
        <title>Complete genome sequence of Corynebacterium casei LMG S-19264T (=DSM 44701T), isolated from a smear-ripened cheese.</title>
        <authorList>
            <consortium name="US DOE Joint Genome Institute (JGI-PGF)"/>
            <person name="Walter F."/>
            <person name="Albersmeier A."/>
            <person name="Kalinowski J."/>
            <person name="Ruckert C."/>
        </authorList>
    </citation>
    <scope>NUCLEOTIDE SEQUENCE</scope>
    <source>
        <strain evidence="1">CGMCC 4.7312</strain>
    </source>
</reference>
<accession>A0A917U6W9</accession>
<evidence type="ECO:0000313" key="2">
    <source>
        <dbReference type="Proteomes" id="UP000608890"/>
    </source>
</evidence>
<name>A0A917U6W9_9ACTN</name>
<dbReference type="Proteomes" id="UP000608890">
    <property type="component" value="Unassembled WGS sequence"/>
</dbReference>
<comment type="caution">
    <text evidence="1">The sequence shown here is derived from an EMBL/GenBank/DDBJ whole genome shotgun (WGS) entry which is preliminary data.</text>
</comment>
<dbReference type="AlphaFoldDB" id="A0A917U6W9"/>
<dbReference type="RefSeq" id="WP_189049401.1">
    <property type="nucleotide sequence ID" value="NZ_BMNB01000037.1"/>
</dbReference>
<evidence type="ECO:0000313" key="1">
    <source>
        <dbReference type="EMBL" id="GGM62505.1"/>
    </source>
</evidence>
<dbReference type="EMBL" id="BMNB01000037">
    <property type="protein sequence ID" value="GGM62505.1"/>
    <property type="molecule type" value="Genomic_DNA"/>
</dbReference>
<proteinExistence type="predicted"/>
<gene>
    <name evidence="1" type="ORF">GCM10011608_54600</name>
</gene>
<reference evidence="1" key="2">
    <citation type="submission" date="2020-09" db="EMBL/GenBank/DDBJ databases">
        <authorList>
            <person name="Sun Q."/>
            <person name="Zhou Y."/>
        </authorList>
    </citation>
    <scope>NUCLEOTIDE SEQUENCE</scope>
    <source>
        <strain evidence="1">CGMCC 4.7312</strain>
    </source>
</reference>